<sequence length="513" mass="57405">MNVCSVLERTIVWKPLTRIIGTQDLLINKMNDAHKLPACVIACSGPVHMIGRRPKELGGGVKRSVCLALLTSWRSPNIPEHVRHWIPCSAQVYFSSASKRLRVRNVTLAKHRLPGWSDLMNLSEKQNSEQPNQRINCWDYKANFDPVYIWISVHWVQQQHEKRRAKRDYPDPSFPAFGDYPSFFGTGSQDQQHQPQYRGISPHNVFPDPLFKEQWYLSNPSGKRASWLTTEREAGNAKDETWLPPSPLKVVLAVAISARSPTVAEDFSIASASRPALDPIQPPIEDNQAARSSILGLVGTHCGDLLAKIPQWVRTFFRGQSLPTRLEEEMRTKIHALSGTRSHGRSSQAHDDHASDRVATAAGYLHGIRQYSSCSFLTSALDGGEWLASRPGRALPSGKDPSTHWIGGWVGPRAGLDVEDTLNILSFSRGSNLGCPVRNQDDWGAIKKVSCGLMGAVNRRHNPEQQHRHLRIRPSVSNTVMNKYQSIDGMVEALRRADPSSKESYRMSIDEAN</sequence>
<evidence type="ECO:0000313" key="1">
    <source>
        <dbReference type="EMBL" id="KDR23422.1"/>
    </source>
</evidence>
<dbReference type="GO" id="GO:0006508">
    <property type="term" value="P:proteolysis"/>
    <property type="evidence" value="ECO:0007669"/>
    <property type="project" value="UniProtKB-KW"/>
</dbReference>
<dbReference type="Proteomes" id="UP000027135">
    <property type="component" value="Unassembled WGS sequence"/>
</dbReference>
<dbReference type="AlphaFoldDB" id="A0A067RHZ2"/>
<dbReference type="eggNOG" id="KOG3525">
    <property type="taxonomic scope" value="Eukaryota"/>
</dbReference>
<dbReference type="InParanoid" id="A0A067RHZ2"/>
<dbReference type="GO" id="GO:0008233">
    <property type="term" value="F:peptidase activity"/>
    <property type="evidence" value="ECO:0007669"/>
    <property type="project" value="UniProtKB-KW"/>
</dbReference>
<accession>A0A067RHZ2</accession>
<evidence type="ECO:0000313" key="2">
    <source>
        <dbReference type="Proteomes" id="UP000027135"/>
    </source>
</evidence>
<protein>
    <submittedName>
        <fullName evidence="1">Furin-like protease 2</fullName>
    </submittedName>
</protein>
<keyword evidence="1" id="KW-0378">Hydrolase</keyword>
<organism evidence="1 2">
    <name type="scientific">Zootermopsis nevadensis</name>
    <name type="common">Dampwood termite</name>
    <dbReference type="NCBI Taxonomy" id="136037"/>
    <lineage>
        <taxon>Eukaryota</taxon>
        <taxon>Metazoa</taxon>
        <taxon>Ecdysozoa</taxon>
        <taxon>Arthropoda</taxon>
        <taxon>Hexapoda</taxon>
        <taxon>Insecta</taxon>
        <taxon>Pterygota</taxon>
        <taxon>Neoptera</taxon>
        <taxon>Polyneoptera</taxon>
        <taxon>Dictyoptera</taxon>
        <taxon>Blattodea</taxon>
        <taxon>Blattoidea</taxon>
        <taxon>Termitoidae</taxon>
        <taxon>Termopsidae</taxon>
        <taxon>Zootermopsis</taxon>
    </lineage>
</organism>
<dbReference type="EMBL" id="KK852463">
    <property type="protein sequence ID" value="KDR23422.1"/>
    <property type="molecule type" value="Genomic_DNA"/>
</dbReference>
<keyword evidence="2" id="KW-1185">Reference proteome</keyword>
<dbReference type="STRING" id="136037.A0A067RHZ2"/>
<reference evidence="1 2" key="1">
    <citation type="journal article" date="2014" name="Nat. Commun.">
        <title>Molecular traces of alternative social organization in a termite genome.</title>
        <authorList>
            <person name="Terrapon N."/>
            <person name="Li C."/>
            <person name="Robertson H.M."/>
            <person name="Ji L."/>
            <person name="Meng X."/>
            <person name="Booth W."/>
            <person name="Chen Z."/>
            <person name="Childers C.P."/>
            <person name="Glastad K.M."/>
            <person name="Gokhale K."/>
            <person name="Gowin J."/>
            <person name="Gronenberg W."/>
            <person name="Hermansen R.A."/>
            <person name="Hu H."/>
            <person name="Hunt B.G."/>
            <person name="Huylmans A.K."/>
            <person name="Khalil S.M."/>
            <person name="Mitchell R.D."/>
            <person name="Munoz-Torres M.C."/>
            <person name="Mustard J.A."/>
            <person name="Pan H."/>
            <person name="Reese J.T."/>
            <person name="Scharf M.E."/>
            <person name="Sun F."/>
            <person name="Vogel H."/>
            <person name="Xiao J."/>
            <person name="Yang W."/>
            <person name="Yang Z."/>
            <person name="Yang Z."/>
            <person name="Zhou J."/>
            <person name="Zhu J."/>
            <person name="Brent C.S."/>
            <person name="Elsik C.G."/>
            <person name="Goodisman M.A."/>
            <person name="Liberles D.A."/>
            <person name="Roe R.M."/>
            <person name="Vargo E.L."/>
            <person name="Vilcinskas A."/>
            <person name="Wang J."/>
            <person name="Bornberg-Bauer E."/>
            <person name="Korb J."/>
            <person name="Zhang G."/>
            <person name="Liebig J."/>
        </authorList>
    </citation>
    <scope>NUCLEOTIDE SEQUENCE [LARGE SCALE GENOMIC DNA]</scope>
    <source>
        <tissue evidence="1">Whole organism</tissue>
    </source>
</reference>
<name>A0A067RHZ2_ZOONE</name>
<proteinExistence type="predicted"/>
<keyword evidence="1" id="KW-0645">Protease</keyword>
<gene>
    <name evidence="1" type="ORF">L798_05407</name>
</gene>